<keyword evidence="4" id="KW-1185">Reference proteome</keyword>
<dbReference type="Pfam" id="PF13840">
    <property type="entry name" value="ACT_7"/>
    <property type="match status" value="1"/>
</dbReference>
<reference evidence="3" key="1">
    <citation type="submission" date="2021-09" db="EMBL/GenBank/DDBJ databases">
        <authorList>
            <person name="Wu T."/>
            <person name="Guo S.Z."/>
        </authorList>
    </citation>
    <scope>NUCLEOTIDE SEQUENCE</scope>
    <source>
        <strain evidence="3">RSS-23</strain>
    </source>
</reference>
<protein>
    <submittedName>
        <fullName evidence="3">ACT domain-containing protein</fullName>
    </submittedName>
</protein>
<dbReference type="SUPFAM" id="SSF55021">
    <property type="entry name" value="ACT-like"/>
    <property type="match status" value="2"/>
</dbReference>
<organism evidence="3 4">
    <name type="scientific">Thermomonas beijingensis</name>
    <dbReference type="NCBI Taxonomy" id="2872701"/>
    <lineage>
        <taxon>Bacteria</taxon>
        <taxon>Pseudomonadati</taxon>
        <taxon>Pseudomonadota</taxon>
        <taxon>Gammaproteobacteria</taxon>
        <taxon>Lysobacterales</taxon>
        <taxon>Lysobacteraceae</taxon>
        <taxon>Thermomonas</taxon>
    </lineage>
</organism>
<evidence type="ECO:0000259" key="2">
    <source>
        <dbReference type="Pfam" id="PF13840"/>
    </source>
</evidence>
<dbReference type="Gene3D" id="3.30.2130.10">
    <property type="entry name" value="VC0802-like"/>
    <property type="match status" value="1"/>
</dbReference>
<evidence type="ECO:0000313" key="3">
    <source>
        <dbReference type="EMBL" id="MBZ4187202.1"/>
    </source>
</evidence>
<dbReference type="Proteomes" id="UP001430290">
    <property type="component" value="Unassembled WGS sequence"/>
</dbReference>
<gene>
    <name evidence="3" type="ORF">K7B09_12810</name>
</gene>
<sequence length="156" mass="16597">MGLTIHSSRRRFAARLNSGVRQRTAVIRDLPQLLASMEPSLNPGTYAFVVAPVDYQIPPDQIIASVREPEGQSLVIPEQLAHECGLPVTYSAAWITLTVHSDLAAVGLTAAFAGALGQAGISCNVIAGVHHDHLFVPAHQAQQAMAVLFDLQRAAA</sequence>
<dbReference type="PANTHER" id="PTHR39199:SF1">
    <property type="entry name" value="BLR5128 PROTEIN"/>
    <property type="match status" value="1"/>
</dbReference>
<dbReference type="InterPro" id="IPR045865">
    <property type="entry name" value="ACT-like_dom_sf"/>
</dbReference>
<proteinExistence type="predicted"/>
<accession>A0ABS7TH87</accession>
<dbReference type="InterPro" id="IPR027795">
    <property type="entry name" value="CASTOR_ACT_dom"/>
</dbReference>
<dbReference type="EMBL" id="JAIQDJ010000026">
    <property type="protein sequence ID" value="MBZ4187202.1"/>
    <property type="molecule type" value="Genomic_DNA"/>
</dbReference>
<dbReference type="Pfam" id="PF10000">
    <property type="entry name" value="ACT_3"/>
    <property type="match status" value="1"/>
</dbReference>
<evidence type="ECO:0000259" key="1">
    <source>
        <dbReference type="Pfam" id="PF10000"/>
    </source>
</evidence>
<feature type="domain" description="DUF2241" evidence="1">
    <location>
        <begin position="27"/>
        <end position="92"/>
    </location>
</feature>
<feature type="domain" description="CASTOR ACT" evidence="2">
    <location>
        <begin position="93"/>
        <end position="148"/>
    </location>
</feature>
<evidence type="ECO:0000313" key="4">
    <source>
        <dbReference type="Proteomes" id="UP001430290"/>
    </source>
</evidence>
<name>A0ABS7TH87_9GAMM</name>
<dbReference type="InterPro" id="IPR018717">
    <property type="entry name" value="DUF2241"/>
</dbReference>
<dbReference type="PANTHER" id="PTHR39199">
    <property type="entry name" value="BLR5128 PROTEIN"/>
    <property type="match status" value="1"/>
</dbReference>
<comment type="caution">
    <text evidence="3">The sequence shown here is derived from an EMBL/GenBank/DDBJ whole genome shotgun (WGS) entry which is preliminary data.</text>
</comment>